<gene>
    <name evidence="1" type="ORF">DFQ10_1114</name>
</gene>
<dbReference type="PROSITE" id="PS51257">
    <property type="entry name" value="PROKAR_LIPOPROTEIN"/>
    <property type="match status" value="1"/>
</dbReference>
<sequence length="263" mass="30186">MKTNLYIVILLIGLISCNTNQKNKVASELESSTKDVAQKVEFNEKGYKLMTQKCYLCHFETPDPSKKDQMIAPPMLRVQEHYKPTYPNKTEFVNAIVAIVKNPSLEKTLMPGAVKKFNLMPKLIYDEAELRLIAETIYDYDFGSAPKMNREMSAGTLALNNGEKWILKKESIAQINAIVTKLNSYEASDVEAYNQLGKDIFNDAKTIMLENAYTGELFDQIHNFFFSIENNMHTLMSTTTENEAKQQLEALKTKFKEFHNYFE</sequence>
<proteinExistence type="predicted"/>
<dbReference type="OrthoDB" id="1494333at2"/>
<dbReference type="AlphaFoldDB" id="A0A3D9GPP1"/>
<organism evidence="1 2">
    <name type="scientific">Winogradskyella eximia</name>
    <dbReference type="NCBI Taxonomy" id="262006"/>
    <lineage>
        <taxon>Bacteria</taxon>
        <taxon>Pseudomonadati</taxon>
        <taxon>Bacteroidota</taxon>
        <taxon>Flavobacteriia</taxon>
        <taxon>Flavobacteriales</taxon>
        <taxon>Flavobacteriaceae</taxon>
        <taxon>Winogradskyella</taxon>
    </lineage>
</organism>
<evidence type="ECO:0008006" key="3">
    <source>
        <dbReference type="Google" id="ProtNLM"/>
    </source>
</evidence>
<dbReference type="Gene3D" id="1.10.760.10">
    <property type="entry name" value="Cytochrome c-like domain"/>
    <property type="match status" value="1"/>
</dbReference>
<comment type="caution">
    <text evidence="1">The sequence shown here is derived from an EMBL/GenBank/DDBJ whole genome shotgun (WGS) entry which is preliminary data.</text>
</comment>
<accession>A0A3D9GPP1</accession>
<dbReference type="GO" id="GO:0020037">
    <property type="term" value="F:heme binding"/>
    <property type="evidence" value="ECO:0007669"/>
    <property type="project" value="InterPro"/>
</dbReference>
<dbReference type="EMBL" id="QRDV01000011">
    <property type="protein sequence ID" value="RED38183.1"/>
    <property type="molecule type" value="Genomic_DNA"/>
</dbReference>
<keyword evidence="2" id="KW-1185">Reference proteome</keyword>
<protein>
    <recommendedName>
        <fullName evidence="3">Cytochrome c domain-containing protein</fullName>
    </recommendedName>
</protein>
<name>A0A3D9GPP1_9FLAO</name>
<dbReference type="Proteomes" id="UP000256980">
    <property type="component" value="Unassembled WGS sequence"/>
</dbReference>
<evidence type="ECO:0000313" key="2">
    <source>
        <dbReference type="Proteomes" id="UP000256980"/>
    </source>
</evidence>
<dbReference type="RefSeq" id="WP_115818797.1">
    <property type="nucleotide sequence ID" value="NZ_QRDV01000011.1"/>
</dbReference>
<dbReference type="GO" id="GO:0009055">
    <property type="term" value="F:electron transfer activity"/>
    <property type="evidence" value="ECO:0007669"/>
    <property type="project" value="InterPro"/>
</dbReference>
<evidence type="ECO:0000313" key="1">
    <source>
        <dbReference type="EMBL" id="RED38183.1"/>
    </source>
</evidence>
<dbReference type="InterPro" id="IPR036909">
    <property type="entry name" value="Cyt_c-like_dom_sf"/>
</dbReference>
<dbReference type="SUPFAM" id="SSF46626">
    <property type="entry name" value="Cytochrome c"/>
    <property type="match status" value="1"/>
</dbReference>
<reference evidence="1 2" key="1">
    <citation type="submission" date="2018-07" db="EMBL/GenBank/DDBJ databases">
        <title>Genomic Encyclopedia of Type Strains, Phase III (KMG-III): the genomes of soil and plant-associated and newly described type strains.</title>
        <authorList>
            <person name="Whitman W."/>
        </authorList>
    </citation>
    <scope>NUCLEOTIDE SEQUENCE [LARGE SCALE GENOMIC DNA]</scope>
    <source>
        <strain evidence="1 2">CECT 7946</strain>
    </source>
</reference>